<proteinExistence type="predicted"/>
<organism evidence="2 3">
    <name type="scientific">Paenibacillus faecis</name>
    <dbReference type="NCBI Taxonomy" id="862114"/>
    <lineage>
        <taxon>Bacteria</taxon>
        <taxon>Bacillati</taxon>
        <taxon>Bacillota</taxon>
        <taxon>Bacilli</taxon>
        <taxon>Bacillales</taxon>
        <taxon>Paenibacillaceae</taxon>
        <taxon>Paenibacillus</taxon>
    </lineage>
</organism>
<dbReference type="EMBL" id="VSDO01000005">
    <property type="protein sequence ID" value="TYA10500.1"/>
    <property type="molecule type" value="Genomic_DNA"/>
</dbReference>
<feature type="signal peptide" evidence="1">
    <location>
        <begin position="1"/>
        <end position="30"/>
    </location>
</feature>
<feature type="chain" id="PRO_5038982749" evidence="1">
    <location>
        <begin position="31"/>
        <end position="436"/>
    </location>
</feature>
<evidence type="ECO:0000313" key="3">
    <source>
        <dbReference type="Proteomes" id="UP000325218"/>
    </source>
</evidence>
<keyword evidence="1" id="KW-0732">Signal</keyword>
<sequence>MGMNSCVKFTRKMLLPLLAVLLAFTGAAAAAPKAQAAEASSTDAYVYYVSDGDLYRVRTDGSPAQLIRENFFGVELKPAGDYLFHLFDEKSLTLLKLSMVDSKAKAADFGGDHDILYFTTEGNFVYCMDDKGRIYRAPAEAKKVDEGTLIADMADTKHPQFTVLDGKVYYNALKNGRTIWVAAKSADGSGTVQWIAEGALSSSYYLHKENNTLYFMVDTKPMETQYSLNSMVLYSMPAAGGTAKALNAKAPLDANAVFSGMWAGDHYLYNKGVLPGSGDGYDYSKSKGFLIDKSGKNIQLNQTGVYEIAALGGNKFVYVDAKGKAYVSTLANGKVASTKAIPLTDVGYVRNLTSGGKVRSTALFAESGAYVLNADLTLTKMVGVEWDLCVYKEDVAGVFYVNAGDNGRLYWMSEDGKTTKKLADEKVSRIVLISKN</sequence>
<gene>
    <name evidence="2" type="ORF">FRY98_22050</name>
</gene>
<keyword evidence="3" id="KW-1185">Reference proteome</keyword>
<evidence type="ECO:0000256" key="1">
    <source>
        <dbReference type="SAM" id="SignalP"/>
    </source>
</evidence>
<dbReference type="AlphaFoldDB" id="A0A5D0CLT8"/>
<evidence type="ECO:0000313" key="2">
    <source>
        <dbReference type="EMBL" id="TYA10500.1"/>
    </source>
</evidence>
<dbReference type="SUPFAM" id="SSF82171">
    <property type="entry name" value="DPP6 N-terminal domain-like"/>
    <property type="match status" value="1"/>
</dbReference>
<accession>A0A5D0CLT8</accession>
<dbReference type="Proteomes" id="UP000325218">
    <property type="component" value="Unassembled WGS sequence"/>
</dbReference>
<protein>
    <submittedName>
        <fullName evidence="2">DUF5050 domain-containing protein</fullName>
    </submittedName>
</protein>
<comment type="caution">
    <text evidence="2">The sequence shown here is derived from an EMBL/GenBank/DDBJ whole genome shotgun (WGS) entry which is preliminary data.</text>
</comment>
<reference evidence="2 3" key="1">
    <citation type="submission" date="2019-08" db="EMBL/GenBank/DDBJ databases">
        <title>Genome sequencing of Paenibacillus faecis DSM 23593(T).</title>
        <authorList>
            <person name="Kook J.-K."/>
            <person name="Park S.-N."/>
            <person name="Lim Y.K."/>
        </authorList>
    </citation>
    <scope>NUCLEOTIDE SEQUENCE [LARGE SCALE GENOMIC DNA]</scope>
    <source>
        <strain evidence="2 3">DSM 23593</strain>
    </source>
</reference>
<name>A0A5D0CLT8_9BACL</name>
<dbReference type="OrthoDB" id="2658212at2"/>